<gene>
    <name evidence="5" type="ORF">JH395_01875</name>
    <name evidence="2" type="ORF">Lp19_0151</name>
    <name evidence="4" type="ORF">LPJSA22_00404</name>
    <name evidence="3" type="ORF">NAB2_1394</name>
    <name evidence="1" type="ORF">Nizo2260_1411</name>
</gene>
<dbReference type="KEGG" id="lpb:SH83_01960"/>
<dbReference type="EMBL" id="LUXO01000025">
    <property type="protein sequence ID" value="KZV03386.1"/>
    <property type="molecule type" value="Genomic_DNA"/>
</dbReference>
<dbReference type="PATRIC" id="fig|1590.142.peg.413"/>
<evidence type="ECO:0000313" key="5">
    <source>
        <dbReference type="EMBL" id="QQM61328.1"/>
    </source>
</evidence>
<dbReference type="Proteomes" id="UP000076882">
    <property type="component" value="Unassembled WGS sequence"/>
</dbReference>
<dbReference type="Proteomes" id="UP000076989">
    <property type="component" value="Unassembled WGS sequence"/>
</dbReference>
<dbReference type="Proteomes" id="UP000595466">
    <property type="component" value="Chromosome"/>
</dbReference>
<dbReference type="Proteomes" id="UP000094892">
    <property type="component" value="Unassembled WGS sequence"/>
</dbReference>
<reference evidence="5 10" key="3">
    <citation type="submission" date="2020-12" db="EMBL/GenBank/DDBJ databases">
        <title>Whole genome sequencing of Lactobacillus plantarum PC518.</title>
        <authorList>
            <person name="Guo Q."/>
        </authorList>
    </citation>
    <scope>NUCLEOTIDE SEQUENCE [LARGE SCALE GENOMIC DNA]</scope>
    <source>
        <strain evidence="5 10">PC518</strain>
    </source>
</reference>
<evidence type="ECO:0000313" key="2">
    <source>
        <dbReference type="EMBL" id="KZU98671.1"/>
    </source>
</evidence>
<evidence type="ECO:0000313" key="8">
    <source>
        <dbReference type="Proteomes" id="UP000076989"/>
    </source>
</evidence>
<dbReference type="Proteomes" id="UP000076872">
    <property type="component" value="Unassembled WGS sequence"/>
</dbReference>
<evidence type="ECO:0000313" key="1">
    <source>
        <dbReference type="EMBL" id="KZU04478.1"/>
    </source>
</evidence>
<name>A0A0G9F6Q4_LACPN</name>
<organism evidence="2 7">
    <name type="scientific">Lactiplantibacillus plantarum</name>
    <name type="common">Lactobacillus plantarum</name>
    <dbReference type="NCBI Taxonomy" id="1590"/>
    <lineage>
        <taxon>Bacteria</taxon>
        <taxon>Bacillati</taxon>
        <taxon>Bacillota</taxon>
        <taxon>Bacilli</taxon>
        <taxon>Lactobacillales</taxon>
        <taxon>Lactobacillaceae</taxon>
        <taxon>Lactiplantibacillus</taxon>
    </lineage>
</organism>
<dbReference type="EMBL" id="CP066817">
    <property type="protein sequence ID" value="QQM61328.1"/>
    <property type="molecule type" value="Genomic_DNA"/>
</dbReference>
<dbReference type="EMBL" id="LUWI01000019">
    <property type="protein sequence ID" value="KZU04478.1"/>
    <property type="molecule type" value="Genomic_DNA"/>
</dbReference>
<sequence length="264" mass="30563">MLFHKFFDFFEGYEDCYVIIGGNAAAIWLAQDHQDFRATQDYDMVVIFENSQLGFSQKFDDFIEKYGYLCAEIGGDVNKKKVYYRFALDPALAVTGVPQQIELFSKIPLRYELRLPTETMPLHFATGPSLSAIVLNDDYYSLLKQCQQKIGHVSILSVPGLIYFKAKAHLDIRQRLANGDKLRHRANKNKHYKDVCRLCDLIIENQTFDSKVVPRTCQNDLKSFIQLVEAEPEQIFKKRFKSDPDFDLNRDEVVRVLRSLLPTS</sequence>
<proteinExistence type="predicted"/>
<accession>A0A0G9F6Q4</accession>
<dbReference type="AlphaFoldDB" id="A0A0G9F6Q4"/>
<dbReference type="GeneID" id="89668106"/>
<dbReference type="EMBL" id="MCOL01000001">
    <property type="protein sequence ID" value="ODO60471.1"/>
    <property type="molecule type" value="Genomic_DNA"/>
</dbReference>
<evidence type="ECO:0000313" key="10">
    <source>
        <dbReference type="Proteomes" id="UP000595466"/>
    </source>
</evidence>
<evidence type="ECO:0000313" key="4">
    <source>
        <dbReference type="EMBL" id="ODO60471.1"/>
    </source>
</evidence>
<evidence type="ECO:0000313" key="3">
    <source>
        <dbReference type="EMBL" id="KZV03386.1"/>
    </source>
</evidence>
<reference evidence="4 9" key="2">
    <citation type="submission" date="2016-08" db="EMBL/GenBank/DDBJ databases">
        <title>Genome sequencing of Lactobacillus plantarum JSA22, isolated from fermented soybean paste.</title>
        <authorList>
            <person name="Choi H.S."/>
        </authorList>
    </citation>
    <scope>NUCLEOTIDE SEQUENCE [LARGE SCALE GENOMIC DNA]</scope>
    <source>
        <strain evidence="4 9">JSA22</strain>
    </source>
</reference>
<evidence type="ECO:0000313" key="7">
    <source>
        <dbReference type="Proteomes" id="UP000076882"/>
    </source>
</evidence>
<evidence type="ECO:0000313" key="9">
    <source>
        <dbReference type="Proteomes" id="UP000094892"/>
    </source>
</evidence>
<protein>
    <recommendedName>
        <fullName evidence="11">Nucleotidyl transferase AbiEii/AbiGii toxin family protein</fullName>
    </recommendedName>
</protein>
<evidence type="ECO:0000313" key="6">
    <source>
        <dbReference type="Proteomes" id="UP000076872"/>
    </source>
</evidence>
<reference evidence="6 7" key="1">
    <citation type="submission" date="2016-03" db="EMBL/GenBank/DDBJ databases">
        <title>Comparative genomics of 54 Lactobacillus plantarum strains reveals genomic uncoupling from niche constraints.</title>
        <authorList>
            <person name="Martino M.E."/>
        </authorList>
    </citation>
    <scope>NUCLEOTIDE SEQUENCE [LARGE SCALE GENOMIC DNA]</scope>
    <source>
        <strain evidence="2 7">19.1</strain>
        <strain evidence="3 6">NAB2</strain>
        <strain evidence="1 8">Nizo2260</strain>
    </source>
</reference>
<dbReference type="RefSeq" id="WP_003643820.1">
    <property type="nucleotide sequence ID" value="NZ_AP028145.1"/>
</dbReference>
<evidence type="ECO:0008006" key="11">
    <source>
        <dbReference type="Google" id="ProtNLM"/>
    </source>
</evidence>
<dbReference type="EMBL" id="LUXM01000003">
    <property type="protein sequence ID" value="KZU98671.1"/>
    <property type="molecule type" value="Genomic_DNA"/>
</dbReference>